<keyword evidence="2" id="KW-1185">Reference proteome</keyword>
<comment type="caution">
    <text evidence="1">The sequence shown here is derived from an EMBL/GenBank/DDBJ whole genome shotgun (WGS) entry which is preliminary data.</text>
</comment>
<protein>
    <submittedName>
        <fullName evidence="1">Uncharacterized protein</fullName>
    </submittedName>
</protein>
<dbReference type="EMBL" id="BRYA01001534">
    <property type="protein sequence ID" value="GMI45116.1"/>
    <property type="molecule type" value="Genomic_DNA"/>
</dbReference>
<evidence type="ECO:0000313" key="1">
    <source>
        <dbReference type="EMBL" id="GMI45116.1"/>
    </source>
</evidence>
<dbReference type="AlphaFoldDB" id="A0A9W7LCX0"/>
<organism evidence="1 2">
    <name type="scientific">Triparma columacea</name>
    <dbReference type="NCBI Taxonomy" id="722753"/>
    <lineage>
        <taxon>Eukaryota</taxon>
        <taxon>Sar</taxon>
        <taxon>Stramenopiles</taxon>
        <taxon>Ochrophyta</taxon>
        <taxon>Bolidophyceae</taxon>
        <taxon>Parmales</taxon>
        <taxon>Triparmaceae</taxon>
        <taxon>Triparma</taxon>
    </lineage>
</organism>
<accession>A0A9W7LCX0</accession>
<gene>
    <name evidence="1" type="ORF">TrCOL_g6566</name>
</gene>
<reference evidence="2" key="1">
    <citation type="journal article" date="2023" name="Commun. Biol.">
        <title>Genome analysis of Parmales, the sister group of diatoms, reveals the evolutionary specialization of diatoms from phago-mixotrophs to photoautotrophs.</title>
        <authorList>
            <person name="Ban H."/>
            <person name="Sato S."/>
            <person name="Yoshikawa S."/>
            <person name="Yamada K."/>
            <person name="Nakamura Y."/>
            <person name="Ichinomiya M."/>
            <person name="Sato N."/>
            <person name="Blanc-Mathieu R."/>
            <person name="Endo H."/>
            <person name="Kuwata A."/>
            <person name="Ogata H."/>
        </authorList>
    </citation>
    <scope>NUCLEOTIDE SEQUENCE [LARGE SCALE GENOMIC DNA]</scope>
</reference>
<sequence length="189" mass="20806">MDRLLVFSANSAKTLVEDLFMVPAIEQASADCDMVIFAVFPELIGVQDLFKKSPDKEHHYDMQVVRTIVQQAVPRPELKFFTMETVCGAGEKSLEEGEIIVPAVTVGPLGGSETKTFPKKEMFMSSGMYFYQGIQDNFERVIPGYKGFEGTSVIMPGTFLGGIFEKLMLGLKKNGGKVLGVNSGFVLME</sequence>
<evidence type="ECO:0000313" key="2">
    <source>
        <dbReference type="Proteomes" id="UP001165065"/>
    </source>
</evidence>
<name>A0A9W7LCX0_9STRA</name>
<proteinExistence type="predicted"/>
<dbReference type="Proteomes" id="UP001165065">
    <property type="component" value="Unassembled WGS sequence"/>
</dbReference>